<evidence type="ECO:0000313" key="2">
    <source>
        <dbReference type="EMBL" id="BAD81812.1"/>
    </source>
</evidence>
<organism evidence="2">
    <name type="scientific">Oryza sativa subsp. japonica</name>
    <name type="common">Rice</name>
    <dbReference type="NCBI Taxonomy" id="39947"/>
    <lineage>
        <taxon>Eukaryota</taxon>
        <taxon>Viridiplantae</taxon>
        <taxon>Streptophyta</taxon>
        <taxon>Embryophyta</taxon>
        <taxon>Tracheophyta</taxon>
        <taxon>Spermatophyta</taxon>
        <taxon>Magnoliopsida</taxon>
        <taxon>Liliopsida</taxon>
        <taxon>Poales</taxon>
        <taxon>Poaceae</taxon>
        <taxon>BOP clade</taxon>
        <taxon>Oryzoideae</taxon>
        <taxon>Oryzeae</taxon>
        <taxon>Oryzinae</taxon>
        <taxon>Oryza</taxon>
        <taxon>Oryza sativa</taxon>
    </lineage>
</organism>
<dbReference type="AlphaFoldDB" id="Q5N9P4"/>
<protein>
    <submittedName>
        <fullName evidence="2">Uncharacterized protein</fullName>
    </submittedName>
</protein>
<name>Q5N9P4_ORYSJ</name>
<reference evidence="2" key="1">
    <citation type="journal article" date="2002" name="Nature">
        <title>The genome sequence and structure of rice chromosome 1.</title>
        <authorList>
            <person name="Sasaki T."/>
            <person name="Matsumoto T."/>
            <person name="Yamamoto K."/>
            <person name="Sakata K."/>
            <person name="Baba T."/>
            <person name="Katayose Y."/>
            <person name="Wu J."/>
            <person name="Niimura Y."/>
            <person name="Cheng Z."/>
            <person name="Nagamura Y."/>
            <person name="Antonio B.A."/>
            <person name="Kanamori H."/>
            <person name="Hosokawa S."/>
            <person name="Masukawa M."/>
            <person name="Arikawa K."/>
            <person name="Chiden Y."/>
            <person name="Hayashi M."/>
            <person name="Okamoto M."/>
            <person name="Ando T."/>
            <person name="Aoki H."/>
            <person name="Arita K."/>
            <person name="Hamada M."/>
            <person name="Harada C."/>
            <person name="Hijishita S."/>
            <person name="Honda M."/>
            <person name="Ichikawa Y."/>
            <person name="Idonuma A."/>
            <person name="Iijima M."/>
            <person name="Ikeda M."/>
            <person name="Ikeno M."/>
            <person name="Itoh S."/>
            <person name="Itoh T."/>
            <person name="Itoh Y."/>
            <person name="Itoh Y."/>
            <person name="Iwabuchi A."/>
            <person name="Kamiya K."/>
            <person name="Karasawa W."/>
            <person name="Katagiri S."/>
            <person name="Kikuta A."/>
            <person name="Kobayashi N."/>
            <person name="Kono I."/>
            <person name="Machita K."/>
            <person name="Maehara T."/>
            <person name="Mizuno H."/>
            <person name="Mizubayashi T."/>
            <person name="Mukai Y."/>
            <person name="Nagasaki H."/>
            <person name="Nakashima M."/>
            <person name="Nakama Y."/>
            <person name="Nakamichi Y."/>
            <person name="Nakamura M."/>
            <person name="Namiki N."/>
            <person name="Negishi M."/>
            <person name="Ohta I."/>
            <person name="Ono N."/>
            <person name="Saji S."/>
            <person name="Sakai K."/>
            <person name="Shibata M."/>
            <person name="Shimokawa T."/>
            <person name="Shomura A."/>
            <person name="Song J."/>
            <person name="Takazaki Y."/>
            <person name="Terasawa K."/>
            <person name="Tsuji K."/>
            <person name="Waki K."/>
            <person name="Yamagata H."/>
            <person name="Yamane H."/>
            <person name="Yoshiki S."/>
            <person name="Yoshihara R."/>
            <person name="Yukawa K."/>
            <person name="Zhong H."/>
            <person name="Iwama H."/>
            <person name="Endo T."/>
            <person name="Ito H."/>
            <person name="Hahn J.H."/>
            <person name="Kim H.I."/>
            <person name="Eun M.Y."/>
            <person name="Yano M."/>
            <person name="Jiang J."/>
            <person name="Gojobori T."/>
        </authorList>
    </citation>
    <scope>NUCLEOTIDE SEQUENCE [LARGE SCALE GENOMIC DNA]</scope>
</reference>
<dbReference type="EMBL" id="AP003248">
    <property type="protein sequence ID" value="BAD81812.1"/>
    <property type="molecule type" value="Genomic_DNA"/>
</dbReference>
<feature type="region of interest" description="Disordered" evidence="1">
    <location>
        <begin position="47"/>
        <end position="69"/>
    </location>
</feature>
<evidence type="ECO:0000256" key="1">
    <source>
        <dbReference type="SAM" id="MobiDB-lite"/>
    </source>
</evidence>
<proteinExistence type="predicted"/>
<sequence>MVLGSDIRREGVMSVALASLLTTASLRLSSDMFYAAELKRRCHPHRHWKRSAERHRRHARSWEEEECSG</sequence>
<accession>Q5N9P4</accession>
<dbReference type="Proteomes" id="UP000817658">
    <property type="component" value="Chromosome 1"/>
</dbReference>
<gene>
    <name evidence="2" type="primary">P0431H09.33</name>
</gene>
<feature type="compositionally biased region" description="Basic residues" evidence="1">
    <location>
        <begin position="47"/>
        <end position="59"/>
    </location>
</feature>